<dbReference type="InterPro" id="IPR015525">
    <property type="entry name" value="BRCA2"/>
</dbReference>
<gene>
    <name evidence="9" type="ORF">H4219_002910</name>
</gene>
<feature type="compositionally biased region" description="Basic and acidic residues" evidence="6">
    <location>
        <begin position="39"/>
        <end position="48"/>
    </location>
</feature>
<evidence type="ECO:0000256" key="2">
    <source>
        <dbReference type="ARBA" id="ARBA00022763"/>
    </source>
</evidence>
<dbReference type="InterPro" id="IPR012340">
    <property type="entry name" value="NA-bd_OB-fold"/>
</dbReference>
<feature type="compositionally biased region" description="Polar residues" evidence="6">
    <location>
        <begin position="599"/>
        <end position="609"/>
    </location>
</feature>
<feature type="compositionally biased region" description="Polar residues" evidence="6">
    <location>
        <begin position="965"/>
        <end position="977"/>
    </location>
</feature>
<feature type="compositionally biased region" description="Low complexity" evidence="6">
    <location>
        <begin position="652"/>
        <end position="663"/>
    </location>
</feature>
<comment type="caution">
    <text evidence="9">The sequence shown here is derived from an EMBL/GenBank/DDBJ whole genome shotgun (WGS) entry which is preliminary data.</text>
</comment>
<keyword evidence="5" id="KW-0234">DNA repair</keyword>
<feature type="domain" description="BRCA2 OB1" evidence="7">
    <location>
        <begin position="1162"/>
        <end position="1273"/>
    </location>
</feature>
<feature type="compositionally biased region" description="Polar residues" evidence="6">
    <location>
        <begin position="353"/>
        <end position="371"/>
    </location>
</feature>
<dbReference type="Pfam" id="PF09169">
    <property type="entry name" value="BRCA-2_helical"/>
    <property type="match status" value="1"/>
</dbReference>
<keyword evidence="4" id="KW-0233">DNA recombination</keyword>
<keyword evidence="1" id="KW-0677">Repeat</keyword>
<evidence type="ECO:0008006" key="11">
    <source>
        <dbReference type="Google" id="ProtNLM"/>
    </source>
</evidence>
<organism evidence="9 10">
    <name type="scientific">Mycoemilia scoparia</name>
    <dbReference type="NCBI Taxonomy" id="417184"/>
    <lineage>
        <taxon>Eukaryota</taxon>
        <taxon>Fungi</taxon>
        <taxon>Fungi incertae sedis</taxon>
        <taxon>Zoopagomycota</taxon>
        <taxon>Kickxellomycotina</taxon>
        <taxon>Kickxellomycetes</taxon>
        <taxon>Kickxellales</taxon>
        <taxon>Kickxellaceae</taxon>
        <taxon>Mycoemilia</taxon>
    </lineage>
</organism>
<dbReference type="OrthoDB" id="21095at2759"/>
<dbReference type="PROSITE" id="PS50138">
    <property type="entry name" value="BRCA2_REPEAT"/>
    <property type="match status" value="2"/>
</dbReference>
<dbReference type="GO" id="GO:0000724">
    <property type="term" value="P:double-strand break repair via homologous recombination"/>
    <property type="evidence" value="ECO:0007669"/>
    <property type="project" value="InterPro"/>
</dbReference>
<dbReference type="SUPFAM" id="SSF81872">
    <property type="entry name" value="BRCA2 helical domain"/>
    <property type="match status" value="1"/>
</dbReference>
<dbReference type="InterPro" id="IPR015187">
    <property type="entry name" value="BRCA2_OB_1"/>
</dbReference>
<dbReference type="PANTHER" id="PTHR11289">
    <property type="entry name" value="BREAST CANCER TYPE 2 SUSCEPTIBILITY PROTEIN BRCA2"/>
    <property type="match status" value="1"/>
</dbReference>
<evidence type="ECO:0000256" key="4">
    <source>
        <dbReference type="ARBA" id="ARBA00023172"/>
    </source>
</evidence>
<feature type="region of interest" description="Disordered" evidence="6">
    <location>
        <begin position="837"/>
        <end position="860"/>
    </location>
</feature>
<feature type="region of interest" description="Disordered" evidence="6">
    <location>
        <begin position="588"/>
        <end position="677"/>
    </location>
</feature>
<dbReference type="InterPro" id="IPR002093">
    <property type="entry name" value="BRCA2_repeat"/>
</dbReference>
<dbReference type="Pfam" id="PF09103">
    <property type="entry name" value="BRCA-2_OB1"/>
    <property type="match status" value="1"/>
</dbReference>
<evidence type="ECO:0000313" key="9">
    <source>
        <dbReference type="EMBL" id="KAJ1917969.1"/>
    </source>
</evidence>
<feature type="compositionally biased region" description="Basic and acidic residues" evidence="6">
    <location>
        <begin position="210"/>
        <end position="220"/>
    </location>
</feature>
<feature type="region of interest" description="Disordered" evidence="6">
    <location>
        <begin position="353"/>
        <end position="373"/>
    </location>
</feature>
<feature type="compositionally biased region" description="Low complexity" evidence="6">
    <location>
        <begin position="1004"/>
        <end position="1016"/>
    </location>
</feature>
<feature type="compositionally biased region" description="Basic and acidic residues" evidence="6">
    <location>
        <begin position="795"/>
        <end position="807"/>
    </location>
</feature>
<feature type="region of interest" description="Disordered" evidence="6">
    <location>
        <begin position="1"/>
        <end position="90"/>
    </location>
</feature>
<dbReference type="SUPFAM" id="SSF50249">
    <property type="entry name" value="Nucleic acid-binding proteins"/>
    <property type="match status" value="2"/>
</dbReference>
<feature type="region of interest" description="Disordered" evidence="6">
    <location>
        <begin position="179"/>
        <end position="220"/>
    </location>
</feature>
<dbReference type="PANTHER" id="PTHR11289:SF0">
    <property type="entry name" value="BREAST CANCER TYPE 2 SUSCEPTIBILITY PROTEIN"/>
    <property type="match status" value="1"/>
</dbReference>
<evidence type="ECO:0000256" key="1">
    <source>
        <dbReference type="ARBA" id="ARBA00022737"/>
    </source>
</evidence>
<keyword evidence="10" id="KW-1185">Reference proteome</keyword>
<evidence type="ECO:0000256" key="5">
    <source>
        <dbReference type="ARBA" id="ARBA00023204"/>
    </source>
</evidence>
<dbReference type="GO" id="GO:0006355">
    <property type="term" value="P:regulation of DNA-templated transcription"/>
    <property type="evidence" value="ECO:0007669"/>
    <property type="project" value="TreeGrafter"/>
</dbReference>
<feature type="compositionally biased region" description="Basic and acidic residues" evidence="6">
    <location>
        <begin position="851"/>
        <end position="860"/>
    </location>
</feature>
<dbReference type="Gene3D" id="2.40.50.140">
    <property type="entry name" value="Nucleic acid-binding proteins"/>
    <property type="match status" value="3"/>
</dbReference>
<dbReference type="InterPro" id="IPR015252">
    <property type="entry name" value="BRCA2_hlx"/>
</dbReference>
<feature type="domain" description="Breast cancer type 2 susceptibility protein helical" evidence="8">
    <location>
        <begin position="1080"/>
        <end position="1155"/>
    </location>
</feature>
<feature type="compositionally biased region" description="Basic and acidic residues" evidence="6">
    <location>
        <begin position="62"/>
        <end position="73"/>
    </location>
</feature>
<accession>A0A9W7ZWB4</accession>
<dbReference type="Pfam" id="PF00634">
    <property type="entry name" value="BRCA2"/>
    <property type="match status" value="2"/>
</dbReference>
<feature type="region of interest" description="Disordered" evidence="6">
    <location>
        <begin position="872"/>
        <end position="980"/>
    </location>
</feature>
<dbReference type="SUPFAM" id="SSF81878">
    <property type="entry name" value="BRCA2 tower domain"/>
    <property type="match status" value="1"/>
</dbReference>
<evidence type="ECO:0000259" key="8">
    <source>
        <dbReference type="Pfam" id="PF09169"/>
    </source>
</evidence>
<feature type="region of interest" description="Disordered" evidence="6">
    <location>
        <begin position="765"/>
        <end position="821"/>
    </location>
</feature>
<feature type="compositionally biased region" description="Polar residues" evidence="6">
    <location>
        <begin position="74"/>
        <end position="90"/>
    </location>
</feature>
<name>A0A9W7ZWB4_9FUNG</name>
<dbReference type="GO" id="GO:0003677">
    <property type="term" value="F:DNA binding"/>
    <property type="evidence" value="ECO:0007669"/>
    <property type="project" value="UniProtKB-KW"/>
</dbReference>
<evidence type="ECO:0000259" key="7">
    <source>
        <dbReference type="Pfam" id="PF09103"/>
    </source>
</evidence>
<evidence type="ECO:0000256" key="3">
    <source>
        <dbReference type="ARBA" id="ARBA00023125"/>
    </source>
</evidence>
<reference evidence="9" key="1">
    <citation type="submission" date="2022-07" db="EMBL/GenBank/DDBJ databases">
        <title>Phylogenomic reconstructions and comparative analyses of Kickxellomycotina fungi.</title>
        <authorList>
            <person name="Reynolds N.K."/>
            <person name="Stajich J.E."/>
            <person name="Barry K."/>
            <person name="Grigoriev I.V."/>
            <person name="Crous P."/>
            <person name="Smith M.E."/>
        </authorList>
    </citation>
    <scope>NUCLEOTIDE SEQUENCE</scope>
    <source>
        <strain evidence="9">NBRC 100468</strain>
    </source>
</reference>
<feature type="compositionally biased region" description="Basic and acidic residues" evidence="6">
    <location>
        <begin position="777"/>
        <end position="787"/>
    </location>
</feature>
<evidence type="ECO:0000313" key="10">
    <source>
        <dbReference type="Proteomes" id="UP001150538"/>
    </source>
</evidence>
<evidence type="ECO:0000256" key="6">
    <source>
        <dbReference type="SAM" id="MobiDB-lite"/>
    </source>
</evidence>
<dbReference type="Proteomes" id="UP001150538">
    <property type="component" value="Unassembled WGS sequence"/>
</dbReference>
<sequence>MSETPMKSLASEAKSSDKTDDASTSSVIVSKINLSNIETGKKSTEKPRVGSLQRETPMNKIIKPDDKTLKDSEGSSQVGSRPSSLRHSISDSVIPQDMVVCGAESNIGIQAPSSTSQPIDPVLQNSSQSSLIVDSEIINLDIMPPKRKKAPIVNDTLPSQSIIVNTMLTEDYIGSLSPEPNFDNIQNEAHKNNNSEPVADRTSPKLVQSSEKETEIDHEPTMDDSLIKTFDTQAIDGLENITQDLENQEKRHDNCFEIECKNTQDLLEELDSIEAGELSPKNIKMALVDRVSNDKSGRTLTEPQRQNLPPSINQQKIVTIEDNTSSYNEAASMNLENVGESIIGESIQRKGLSTSTHVTSTKLPNANNDSDNMAMFKTASGKALRVKKEGLERAAKMFEGIGDDLGLFDPKSDSIFQPASGKGKSKSSEKVKRTVGLFDDIIDSSEFSNTGGFSAFQTAGGKVLKVSSEAMERATKLFEGLENNGLLIDSKQSVEEGLESSNVRSFTSGKGSSLAIPTDNNTIGVKRKQGYFSSKAYKSPLSLTTVNEQGLTKQNQMNEKDDPLERLLEESIKKAKVLDRTFVSPLRNNKHLGDDSHKSPANTFQNSPMRTPIKKALQHKTPSVAKHQNNTNTGPRKFKSPFYNKGSKASKKAAVSKTATTSVLKTPTKSPEVPLGDMKDEDAKVLLKSFGGFNTAKQPAVVENTVHVNDVSKSPLVSSTRDFSPTQYVSKSDLGLPSLSTNSNDENIPENNYYTEGANIDTCTKPPNRLSVAQSKTENDEIPKNKENVVCGKRRQLEESHSPKSDSQELYFHKKHKHDSTDIAIEKERDVILHDQLQETDASDQELTTKPSHESDLSDMPKYHSILHGVQKPTVHTSNNVRRPPSTPIASLKSRSKGKRQFTTPFKTPSTTPGVQRERIFPSPSSFSSLQSPRVNRPTSSLFPSTPIPKQPRRLGTPTPPLGGSQPQSPMESNTTPMGCRLRNSSRVKRQLFHIPSMTPPPLSTRSPSPTTPTYSINAPDKSNTPLTLFTHKSVFDLRNPEKRKSLRDLYNQIQIKGTSNYIPLSNDITELSPTNSRDYLFADSSGNWGVSEARSDLLKRGCLEHVATEEWVGNHYRWVLWQMARLVRRFPSMQKDIWNKETVLDRLLYRYEREYTQGERSVIKTICEKDGHPSNPMVLLIANIMEPKNASGVYQIELTDGWYGITGQCDIRMDRAIQESRLCVGDKIIACGAKILGLQEGIPPLEISPAVTLKLSSNSCRRAPWYEKLGLKPANFKLYTSISSLKENGGQVCGILDVVVIRRYPLCYMETMDSGSKVIRSKKEEEKREVEYQEAKQQRLQSMLQKKSNENDRPANNSKRRGLGNKSISGADGELLYGQLQNEVDQVGFLSGLSSDNHRVLQEYMEDRNEAMNKEVMEEITQSHPPRKVTPLFKLRVCDYPSHKYTDPARKHFHAIITVWGGGPELHSQLEEGKRYHMTNLNASLRRPREAWGGYQTTWLSTHRTLTFQPVPAEQDTIEQSCYVKRQVLSPSALPEIVMQSGHEISIRGTYYSSKPSEALPIASTEVILTDDDDDCEARGRGSRCTTKAAVLFPTALFGTFSSERLSHSGMQVFNVRFKNYDSTTETFVFTADEITEYRIH</sequence>
<dbReference type="EMBL" id="JANBPU010000057">
    <property type="protein sequence ID" value="KAJ1917969.1"/>
    <property type="molecule type" value="Genomic_DNA"/>
</dbReference>
<feature type="compositionally biased region" description="Polar residues" evidence="6">
    <location>
        <begin position="930"/>
        <end position="944"/>
    </location>
</feature>
<feature type="compositionally biased region" description="Basic and acidic residues" evidence="6">
    <location>
        <begin position="188"/>
        <end position="203"/>
    </location>
</feature>
<dbReference type="InterPro" id="IPR036315">
    <property type="entry name" value="BRCA2_hlx_sf"/>
</dbReference>
<proteinExistence type="predicted"/>
<protein>
    <recommendedName>
        <fullName evidence="11">Tower domain-containing protein</fullName>
    </recommendedName>
</protein>
<keyword evidence="3" id="KW-0238">DNA-binding</keyword>
<feature type="compositionally biased region" description="Low complexity" evidence="6">
    <location>
        <begin position="902"/>
        <end position="913"/>
    </location>
</feature>
<feature type="region of interest" description="Disordered" evidence="6">
    <location>
        <begin position="1336"/>
        <end position="1366"/>
    </location>
</feature>
<keyword evidence="2" id="KW-0227">DNA damage</keyword>
<feature type="region of interest" description="Disordered" evidence="6">
    <location>
        <begin position="995"/>
        <end position="1020"/>
    </location>
</feature>